<gene>
    <name evidence="2" type="ORF">GGX14DRAFT_573159</name>
</gene>
<comment type="caution">
    <text evidence="2">The sequence shown here is derived from an EMBL/GenBank/DDBJ whole genome shotgun (WGS) entry which is preliminary data.</text>
</comment>
<name>A0AAD6Y802_9AGAR</name>
<organism evidence="2 3">
    <name type="scientific">Mycena pura</name>
    <dbReference type="NCBI Taxonomy" id="153505"/>
    <lineage>
        <taxon>Eukaryota</taxon>
        <taxon>Fungi</taxon>
        <taxon>Dikarya</taxon>
        <taxon>Basidiomycota</taxon>
        <taxon>Agaricomycotina</taxon>
        <taxon>Agaricomycetes</taxon>
        <taxon>Agaricomycetidae</taxon>
        <taxon>Agaricales</taxon>
        <taxon>Marasmiineae</taxon>
        <taxon>Mycenaceae</taxon>
        <taxon>Mycena</taxon>
    </lineage>
</organism>
<sequence>MPCPRPRPRTHRAVPVPRTRRARTLAYVPCPRARAVPSPLPPCVRVRAVPVPRIRRARTPAYVLCPQAGATRRHVCTCLRARTHRAHHARTVPALCPPLRTRRLPSTAPRPLTPVPAHAPCPRQPASQHALARTRSASLTPSSSLLLQLAGASSAAPTPIYRRLSLSHNHGFRVGRSREELPAACRLYRATCASALAAHGHVTQDPPHRTARDTH</sequence>
<reference evidence="2" key="1">
    <citation type="submission" date="2023-03" db="EMBL/GenBank/DDBJ databases">
        <title>Massive genome expansion in bonnet fungi (Mycena s.s.) driven by repeated elements and novel gene families across ecological guilds.</title>
        <authorList>
            <consortium name="Lawrence Berkeley National Laboratory"/>
            <person name="Harder C.B."/>
            <person name="Miyauchi S."/>
            <person name="Viragh M."/>
            <person name="Kuo A."/>
            <person name="Thoen E."/>
            <person name="Andreopoulos B."/>
            <person name="Lu D."/>
            <person name="Skrede I."/>
            <person name="Drula E."/>
            <person name="Henrissat B."/>
            <person name="Morin E."/>
            <person name="Kohler A."/>
            <person name="Barry K."/>
            <person name="LaButti K."/>
            <person name="Morin E."/>
            <person name="Salamov A."/>
            <person name="Lipzen A."/>
            <person name="Mereny Z."/>
            <person name="Hegedus B."/>
            <person name="Baldrian P."/>
            <person name="Stursova M."/>
            <person name="Weitz H."/>
            <person name="Taylor A."/>
            <person name="Grigoriev I.V."/>
            <person name="Nagy L.G."/>
            <person name="Martin F."/>
            <person name="Kauserud H."/>
        </authorList>
    </citation>
    <scope>NUCLEOTIDE SEQUENCE</scope>
    <source>
        <strain evidence="2">9144</strain>
    </source>
</reference>
<evidence type="ECO:0000256" key="1">
    <source>
        <dbReference type="SAM" id="MobiDB-lite"/>
    </source>
</evidence>
<feature type="compositionally biased region" description="Pro residues" evidence="1">
    <location>
        <begin position="114"/>
        <end position="123"/>
    </location>
</feature>
<proteinExistence type="predicted"/>
<evidence type="ECO:0000313" key="2">
    <source>
        <dbReference type="EMBL" id="KAJ7198718.1"/>
    </source>
</evidence>
<dbReference type="Proteomes" id="UP001219525">
    <property type="component" value="Unassembled WGS sequence"/>
</dbReference>
<keyword evidence="3" id="KW-1185">Reference proteome</keyword>
<accession>A0AAD6Y802</accession>
<dbReference type="AlphaFoldDB" id="A0AAD6Y802"/>
<feature type="region of interest" description="Disordered" evidence="1">
    <location>
        <begin position="114"/>
        <end position="137"/>
    </location>
</feature>
<protein>
    <submittedName>
        <fullName evidence="2">Uncharacterized protein</fullName>
    </submittedName>
</protein>
<dbReference type="EMBL" id="JARJCW010000071">
    <property type="protein sequence ID" value="KAJ7198718.1"/>
    <property type="molecule type" value="Genomic_DNA"/>
</dbReference>
<evidence type="ECO:0000313" key="3">
    <source>
        <dbReference type="Proteomes" id="UP001219525"/>
    </source>
</evidence>